<proteinExistence type="predicted"/>
<dbReference type="EMBL" id="HG792016">
    <property type="protein sequence ID" value="CDM30560.1"/>
    <property type="molecule type" value="Genomic_DNA"/>
</dbReference>
<evidence type="ECO:0000313" key="1">
    <source>
        <dbReference type="EMBL" id="CDM30560.1"/>
    </source>
</evidence>
<dbReference type="AlphaFoldDB" id="W6Q2K9"/>
<evidence type="ECO:0000313" key="2">
    <source>
        <dbReference type="Proteomes" id="UP000030686"/>
    </source>
</evidence>
<name>W6Q2K9_PENRF</name>
<sequence length="62" mass="7054">MEASSLNALSEDTMYFWNISLLQGKTYQTAMTPVHGGIYLLHGEAKTSSSRCIILRRKQQYN</sequence>
<organism evidence="1 2">
    <name type="scientific">Penicillium roqueforti (strain FM164)</name>
    <dbReference type="NCBI Taxonomy" id="1365484"/>
    <lineage>
        <taxon>Eukaryota</taxon>
        <taxon>Fungi</taxon>
        <taxon>Dikarya</taxon>
        <taxon>Ascomycota</taxon>
        <taxon>Pezizomycotina</taxon>
        <taxon>Eurotiomycetes</taxon>
        <taxon>Eurotiomycetidae</taxon>
        <taxon>Eurotiales</taxon>
        <taxon>Aspergillaceae</taxon>
        <taxon>Penicillium</taxon>
    </lineage>
</organism>
<gene>
    <name evidence="1" type="ORF">PROQFM164_S02g000709</name>
</gene>
<dbReference type="Proteomes" id="UP000030686">
    <property type="component" value="Unassembled WGS sequence"/>
</dbReference>
<accession>W6Q2K9</accession>
<protein>
    <submittedName>
        <fullName evidence="1">Genomic scaffold, ProqFM164S02</fullName>
    </submittedName>
</protein>
<keyword evidence="2" id="KW-1185">Reference proteome</keyword>
<reference evidence="1" key="1">
    <citation type="journal article" date="2014" name="Nat. Commun.">
        <title>Multiple recent horizontal transfers of a large genomic region in cheese making fungi.</title>
        <authorList>
            <person name="Cheeseman K."/>
            <person name="Ropars J."/>
            <person name="Renault P."/>
            <person name="Dupont J."/>
            <person name="Gouzy J."/>
            <person name="Branca A."/>
            <person name="Abraham A.L."/>
            <person name="Ceppi M."/>
            <person name="Conseiller E."/>
            <person name="Debuchy R."/>
            <person name="Malagnac F."/>
            <person name="Goarin A."/>
            <person name="Silar P."/>
            <person name="Lacoste S."/>
            <person name="Sallet E."/>
            <person name="Bensimon A."/>
            <person name="Giraud T."/>
            <person name="Brygoo Y."/>
        </authorList>
    </citation>
    <scope>NUCLEOTIDE SEQUENCE [LARGE SCALE GENOMIC DNA]</scope>
    <source>
        <strain evidence="1">FM164</strain>
    </source>
</reference>
<dbReference type="STRING" id="1365484.W6Q2K9"/>